<reference evidence="1 2" key="1">
    <citation type="submission" date="2021-10" db="EMBL/GenBank/DDBJ databases">
        <title>Whole-genome sequencing analysis of Laribacter hongkongensis: virulence gene profiles, carbohydrate-active enzyme prediction, and antimicrobial resistance characterization.</title>
        <authorList>
            <person name="Yuan P."/>
            <person name="Zhan Y."/>
            <person name="Chen D."/>
        </authorList>
    </citation>
    <scope>NUCLEOTIDE SEQUENCE [LARGE SCALE GENOMIC DNA]</scope>
    <source>
        <strain evidence="1 2">W67</strain>
    </source>
</reference>
<evidence type="ECO:0000313" key="1">
    <source>
        <dbReference type="EMBL" id="MCG9026153.1"/>
    </source>
</evidence>
<dbReference type="EMBL" id="JAJAXM010000016">
    <property type="protein sequence ID" value="MCG9026153.1"/>
    <property type="molecule type" value="Genomic_DNA"/>
</dbReference>
<sequence>MVQSPSENLLSLRFKEFENSLLLLEAAAESEDWERFYSLLMSFCAMEQALTESEGPTLVGDTERLHFLAMVERFSRLMEVVERQREGMAKELAEIENRGRQVARLNRAYGS</sequence>
<protein>
    <recommendedName>
        <fullName evidence="3">Flagellar protein FliT</fullName>
    </recommendedName>
</protein>
<dbReference type="Proteomes" id="UP001200247">
    <property type="component" value="Unassembled WGS sequence"/>
</dbReference>
<proteinExistence type="predicted"/>
<dbReference type="AlphaFoldDB" id="A0ABD4SS86"/>
<evidence type="ECO:0008006" key="3">
    <source>
        <dbReference type="Google" id="ProtNLM"/>
    </source>
</evidence>
<accession>A0ABD4SS86</accession>
<name>A0ABD4SS86_9NEIS</name>
<gene>
    <name evidence="1" type="ORF">LH440_09615</name>
</gene>
<dbReference type="RefSeq" id="WP_239894054.1">
    <property type="nucleotide sequence ID" value="NZ_JAJAXM010000016.1"/>
</dbReference>
<evidence type="ECO:0000313" key="2">
    <source>
        <dbReference type="Proteomes" id="UP001200247"/>
    </source>
</evidence>
<organism evidence="1 2">
    <name type="scientific">Laribacter hongkongensis</name>
    <dbReference type="NCBI Taxonomy" id="168471"/>
    <lineage>
        <taxon>Bacteria</taxon>
        <taxon>Pseudomonadati</taxon>
        <taxon>Pseudomonadota</taxon>
        <taxon>Betaproteobacteria</taxon>
        <taxon>Neisseriales</taxon>
        <taxon>Aquaspirillaceae</taxon>
        <taxon>Laribacter</taxon>
    </lineage>
</organism>
<comment type="caution">
    <text evidence="1">The sequence shown here is derived from an EMBL/GenBank/DDBJ whole genome shotgun (WGS) entry which is preliminary data.</text>
</comment>